<name>A0ACC3T426_LIPKO</name>
<accession>A0ACC3T426</accession>
<evidence type="ECO:0000313" key="2">
    <source>
        <dbReference type="Proteomes" id="UP001433508"/>
    </source>
</evidence>
<comment type="caution">
    <text evidence="1">The sequence shown here is derived from an EMBL/GenBank/DDBJ whole genome shotgun (WGS) entry which is preliminary data.</text>
</comment>
<dbReference type="Proteomes" id="UP001433508">
    <property type="component" value="Unassembled WGS sequence"/>
</dbReference>
<keyword evidence="2" id="KW-1185">Reference proteome</keyword>
<organism evidence="1 2">
    <name type="scientific">Lipomyces kononenkoae</name>
    <name type="common">Yeast</name>
    <dbReference type="NCBI Taxonomy" id="34357"/>
    <lineage>
        <taxon>Eukaryota</taxon>
        <taxon>Fungi</taxon>
        <taxon>Dikarya</taxon>
        <taxon>Ascomycota</taxon>
        <taxon>Saccharomycotina</taxon>
        <taxon>Lipomycetes</taxon>
        <taxon>Lipomycetales</taxon>
        <taxon>Lipomycetaceae</taxon>
        <taxon>Lipomyces</taxon>
    </lineage>
</organism>
<protein>
    <submittedName>
        <fullName evidence="1">Uncharacterized protein</fullName>
    </submittedName>
</protein>
<proteinExistence type="predicted"/>
<sequence length="160" mass="18023">MRIRKSFAAAFVLLLLLSAYLGFAPIVVQHDKILHFVFFFALTTLFYWIVDTSRRRLINATIVVCILVGGIGSELVQSFVPYREFDIYDIVANVIGASLALALSSFYHKRMLERKRAQKYSAVQTQDEPDLEQGDTSEDVNMTDLSTSPAAPAEPEEQRS</sequence>
<evidence type="ECO:0000313" key="1">
    <source>
        <dbReference type="EMBL" id="KAK9238678.1"/>
    </source>
</evidence>
<dbReference type="EMBL" id="MU971353">
    <property type="protein sequence ID" value="KAK9238678.1"/>
    <property type="molecule type" value="Genomic_DNA"/>
</dbReference>
<reference evidence="2" key="1">
    <citation type="journal article" date="2024" name="Front. Bioeng. Biotechnol.">
        <title>Genome-scale model development and genomic sequencing of the oleaginous clade Lipomyces.</title>
        <authorList>
            <person name="Czajka J.J."/>
            <person name="Han Y."/>
            <person name="Kim J."/>
            <person name="Mondo S.J."/>
            <person name="Hofstad B.A."/>
            <person name="Robles A."/>
            <person name="Haridas S."/>
            <person name="Riley R."/>
            <person name="LaButti K."/>
            <person name="Pangilinan J."/>
            <person name="Andreopoulos W."/>
            <person name="Lipzen A."/>
            <person name="Yan J."/>
            <person name="Wang M."/>
            <person name="Ng V."/>
            <person name="Grigoriev I.V."/>
            <person name="Spatafora J.W."/>
            <person name="Magnuson J.K."/>
            <person name="Baker S.E."/>
            <person name="Pomraning K.R."/>
        </authorList>
    </citation>
    <scope>NUCLEOTIDE SEQUENCE [LARGE SCALE GENOMIC DNA]</scope>
    <source>
        <strain evidence="2">CBS 7786</strain>
    </source>
</reference>
<gene>
    <name evidence="1" type="ORF">V1525DRAFT_400223</name>
</gene>